<gene>
    <name evidence="2" type="primary">1a</name>
    <name evidence="2" type="ORF">SPIL2461_LOCUS3675</name>
</gene>
<feature type="chain" id="PRO_5032957265" evidence="1">
    <location>
        <begin position="25"/>
        <end position="140"/>
    </location>
</feature>
<dbReference type="Proteomes" id="UP000649617">
    <property type="component" value="Unassembled WGS sequence"/>
</dbReference>
<organism evidence="2 3">
    <name type="scientific">Symbiodinium pilosum</name>
    <name type="common">Dinoflagellate</name>
    <dbReference type="NCBI Taxonomy" id="2952"/>
    <lineage>
        <taxon>Eukaryota</taxon>
        <taxon>Sar</taxon>
        <taxon>Alveolata</taxon>
        <taxon>Dinophyceae</taxon>
        <taxon>Suessiales</taxon>
        <taxon>Symbiodiniaceae</taxon>
        <taxon>Symbiodinium</taxon>
    </lineage>
</organism>
<protein>
    <submittedName>
        <fullName evidence="2">1a protein</fullName>
    </submittedName>
</protein>
<comment type="caution">
    <text evidence="2">The sequence shown here is derived from an EMBL/GenBank/DDBJ whole genome shotgun (WGS) entry which is preliminary data.</text>
</comment>
<sequence length="140" mass="14637">MSEVDLALLLGGLCLAQAASGAWGEALAFCCKRSADIADEILKDWLLRGWLEEANTFMTGDVIQFTGANQAQLTGLVMGPSAEFGSWQVRVKGDASEAAAALGPGEAVLPIPEAAETEGEVLVVKESDATLLTLRSGPWT</sequence>
<evidence type="ECO:0000313" key="2">
    <source>
        <dbReference type="EMBL" id="CAE7233426.1"/>
    </source>
</evidence>
<name>A0A812KRY2_SYMPI</name>
<dbReference type="AlphaFoldDB" id="A0A812KRY2"/>
<keyword evidence="3" id="KW-1185">Reference proteome</keyword>
<reference evidence="2" key="1">
    <citation type="submission" date="2021-02" db="EMBL/GenBank/DDBJ databases">
        <authorList>
            <person name="Dougan E. K."/>
            <person name="Rhodes N."/>
            <person name="Thang M."/>
            <person name="Chan C."/>
        </authorList>
    </citation>
    <scope>NUCLEOTIDE SEQUENCE</scope>
</reference>
<feature type="signal peptide" evidence="1">
    <location>
        <begin position="1"/>
        <end position="24"/>
    </location>
</feature>
<proteinExistence type="predicted"/>
<keyword evidence="1" id="KW-0732">Signal</keyword>
<evidence type="ECO:0000256" key="1">
    <source>
        <dbReference type="SAM" id="SignalP"/>
    </source>
</evidence>
<evidence type="ECO:0000313" key="3">
    <source>
        <dbReference type="Proteomes" id="UP000649617"/>
    </source>
</evidence>
<dbReference type="EMBL" id="CAJNIZ010004500">
    <property type="protein sequence ID" value="CAE7233426.1"/>
    <property type="molecule type" value="Genomic_DNA"/>
</dbReference>
<accession>A0A812KRY2</accession>